<evidence type="ECO:0000313" key="2">
    <source>
        <dbReference type="EMBL" id="NYH77583.1"/>
    </source>
</evidence>
<evidence type="ECO:0000313" key="3">
    <source>
        <dbReference type="Proteomes" id="UP000548304"/>
    </source>
</evidence>
<dbReference type="Gene3D" id="3.40.50.360">
    <property type="match status" value="1"/>
</dbReference>
<sequence length="196" mass="22076">MNEHPLKLTVILGSVRNGRFGPTVARWFAELADTRPELAVEFVDLLEYPLPMVMPEPGEAPDPEADQVRRSLSVRLAEADVFVVVTPEYNHSMPAALKNAIDWFSGEWAAKPIGFVSYGGMGGGLRAVEHLRQVFGELHAVSVRESLSFHNFWDQFDGNRPLDVDDAESAAKTMLDRLVWWGELLRTARTYRPLER</sequence>
<dbReference type="InterPro" id="IPR029039">
    <property type="entry name" value="Flavoprotein-like_sf"/>
</dbReference>
<accession>A0A852Z5U4</accession>
<proteinExistence type="predicted"/>
<organism evidence="2 3">
    <name type="scientific">Actinopolyspora biskrensis</name>
    <dbReference type="NCBI Taxonomy" id="1470178"/>
    <lineage>
        <taxon>Bacteria</taxon>
        <taxon>Bacillati</taxon>
        <taxon>Actinomycetota</taxon>
        <taxon>Actinomycetes</taxon>
        <taxon>Actinopolysporales</taxon>
        <taxon>Actinopolysporaceae</taxon>
        <taxon>Actinopolyspora</taxon>
    </lineage>
</organism>
<dbReference type="EMBL" id="JACBYW010000001">
    <property type="protein sequence ID" value="NYH77583.1"/>
    <property type="molecule type" value="Genomic_DNA"/>
</dbReference>
<dbReference type="PANTHER" id="PTHR30543">
    <property type="entry name" value="CHROMATE REDUCTASE"/>
    <property type="match status" value="1"/>
</dbReference>
<dbReference type="RefSeq" id="WP_179534090.1">
    <property type="nucleotide sequence ID" value="NZ_JACBYW010000001.1"/>
</dbReference>
<evidence type="ECO:0000259" key="1">
    <source>
        <dbReference type="Pfam" id="PF03358"/>
    </source>
</evidence>
<dbReference type="InterPro" id="IPR050712">
    <property type="entry name" value="NAD(P)H-dep_reductase"/>
</dbReference>
<dbReference type="Proteomes" id="UP000548304">
    <property type="component" value="Unassembled WGS sequence"/>
</dbReference>
<dbReference type="GO" id="GO:0005829">
    <property type="term" value="C:cytosol"/>
    <property type="evidence" value="ECO:0007669"/>
    <property type="project" value="TreeGrafter"/>
</dbReference>
<dbReference type="AlphaFoldDB" id="A0A852Z5U4"/>
<keyword evidence="3" id="KW-1185">Reference proteome</keyword>
<comment type="caution">
    <text evidence="2">The sequence shown here is derived from an EMBL/GenBank/DDBJ whole genome shotgun (WGS) entry which is preliminary data.</text>
</comment>
<dbReference type="GO" id="GO:0016491">
    <property type="term" value="F:oxidoreductase activity"/>
    <property type="evidence" value="ECO:0007669"/>
    <property type="project" value="InterPro"/>
</dbReference>
<dbReference type="PANTHER" id="PTHR30543:SF21">
    <property type="entry name" value="NAD(P)H-DEPENDENT FMN REDUCTASE LOT6"/>
    <property type="match status" value="1"/>
</dbReference>
<protein>
    <submittedName>
        <fullName evidence="2">NAD(P)H-dependent FMN reductase</fullName>
    </submittedName>
</protein>
<reference evidence="2 3" key="1">
    <citation type="submission" date="2020-07" db="EMBL/GenBank/DDBJ databases">
        <title>Genomic Encyclopedia of Type Strains, Phase III (KMG-III): the genomes of soil and plant-associated and newly described type strains.</title>
        <authorList>
            <person name="Whitman W."/>
        </authorList>
    </citation>
    <scope>NUCLEOTIDE SEQUENCE [LARGE SCALE GENOMIC DNA]</scope>
    <source>
        <strain evidence="2 3">CECT 8576</strain>
    </source>
</reference>
<dbReference type="InterPro" id="IPR005025">
    <property type="entry name" value="FMN_Rdtase-like_dom"/>
</dbReference>
<dbReference type="SUPFAM" id="SSF52218">
    <property type="entry name" value="Flavoproteins"/>
    <property type="match status" value="1"/>
</dbReference>
<gene>
    <name evidence="2" type="ORF">FHR84_000897</name>
</gene>
<dbReference type="Pfam" id="PF03358">
    <property type="entry name" value="FMN_red"/>
    <property type="match status" value="1"/>
</dbReference>
<name>A0A852Z5U4_9ACTN</name>
<feature type="domain" description="NADPH-dependent FMN reductase-like" evidence="1">
    <location>
        <begin position="7"/>
        <end position="154"/>
    </location>
</feature>
<dbReference type="GO" id="GO:0010181">
    <property type="term" value="F:FMN binding"/>
    <property type="evidence" value="ECO:0007669"/>
    <property type="project" value="TreeGrafter"/>
</dbReference>